<dbReference type="Gene3D" id="3.40.50.2000">
    <property type="entry name" value="Glycogen Phosphorylase B"/>
    <property type="match status" value="3"/>
</dbReference>
<protein>
    <submittedName>
        <fullName evidence="1">Uncharacterized protein</fullName>
    </submittedName>
</protein>
<evidence type="ECO:0000313" key="2">
    <source>
        <dbReference type="Proteomes" id="UP000507222"/>
    </source>
</evidence>
<dbReference type="Proteomes" id="UP000507222">
    <property type="component" value="Unassembled WGS sequence"/>
</dbReference>
<accession>A0A6J5UC07</accession>
<dbReference type="PANTHER" id="PTHR48045:SF34">
    <property type="entry name" value="ISOFLAVONE 7-O-GLUCOSYLTRANSFERASE 1-LIKE"/>
    <property type="match status" value="1"/>
</dbReference>
<organism evidence="1 2">
    <name type="scientific">Prunus armeniaca</name>
    <name type="common">Apricot</name>
    <name type="synonym">Armeniaca vulgaris</name>
    <dbReference type="NCBI Taxonomy" id="36596"/>
    <lineage>
        <taxon>Eukaryota</taxon>
        <taxon>Viridiplantae</taxon>
        <taxon>Streptophyta</taxon>
        <taxon>Embryophyta</taxon>
        <taxon>Tracheophyta</taxon>
        <taxon>Spermatophyta</taxon>
        <taxon>Magnoliopsida</taxon>
        <taxon>eudicotyledons</taxon>
        <taxon>Gunneridae</taxon>
        <taxon>Pentapetalae</taxon>
        <taxon>rosids</taxon>
        <taxon>fabids</taxon>
        <taxon>Rosales</taxon>
        <taxon>Rosaceae</taxon>
        <taxon>Amygdaloideae</taxon>
        <taxon>Amygdaleae</taxon>
        <taxon>Prunus</taxon>
    </lineage>
</organism>
<gene>
    <name evidence="1" type="ORF">CURHAP_LOCUS22024</name>
</gene>
<dbReference type="AlphaFoldDB" id="A0A6J5UC07"/>
<sequence>MDEIAYGLEMAGCLFIWAVRSGTWASDEGWERRVEGRGLVVCDWVDQRSILAHPKVAGFLSHCGGTRCWRACQWCPSIGLANGSRATTECQELMGGEKGRRARERAGLFGTMARHAVEKGGSSDKKLDELIKCLLPTKRNKTCKSLFSLDTVIEVI</sequence>
<dbReference type="SUPFAM" id="SSF53756">
    <property type="entry name" value="UDP-Glycosyltransferase/glycogen phosphorylase"/>
    <property type="match status" value="1"/>
</dbReference>
<name>A0A6J5UC07_PRUAR</name>
<evidence type="ECO:0000313" key="1">
    <source>
        <dbReference type="EMBL" id="CAB4273829.1"/>
    </source>
</evidence>
<dbReference type="PANTHER" id="PTHR48045">
    <property type="entry name" value="UDP-GLYCOSYLTRANSFERASE 72B1"/>
    <property type="match status" value="1"/>
</dbReference>
<proteinExistence type="predicted"/>
<reference evidence="1 2" key="1">
    <citation type="submission" date="2020-05" db="EMBL/GenBank/DDBJ databases">
        <authorList>
            <person name="Campoy J."/>
            <person name="Schneeberger K."/>
            <person name="Spophaly S."/>
        </authorList>
    </citation>
    <scope>NUCLEOTIDE SEQUENCE [LARGE SCALE GENOMIC DNA]</scope>
    <source>
        <strain evidence="1">PruArmRojPasFocal</strain>
    </source>
</reference>
<dbReference type="EMBL" id="CAEKDK010000003">
    <property type="protein sequence ID" value="CAB4273829.1"/>
    <property type="molecule type" value="Genomic_DNA"/>
</dbReference>